<dbReference type="SUPFAM" id="SSF51735">
    <property type="entry name" value="NAD(P)-binding Rossmann-fold domains"/>
    <property type="match status" value="1"/>
</dbReference>
<comment type="caution">
    <text evidence="4">The sequence shown here is derived from an EMBL/GenBank/DDBJ whole genome shotgun (WGS) entry which is preliminary data.</text>
</comment>
<dbReference type="PRINTS" id="PR00080">
    <property type="entry name" value="SDRFAMILY"/>
</dbReference>
<reference evidence="4 5" key="1">
    <citation type="journal article" date="2024" name="J Genomics">
        <title>Draft genome sequencing and assembly of Favolaschia claudopus CIRM-BRFM 2984 isolated from oak limbs.</title>
        <authorList>
            <person name="Navarro D."/>
            <person name="Drula E."/>
            <person name="Chaduli D."/>
            <person name="Cazenave R."/>
            <person name="Ahrendt S."/>
            <person name="Wang J."/>
            <person name="Lipzen A."/>
            <person name="Daum C."/>
            <person name="Barry K."/>
            <person name="Grigoriev I.V."/>
            <person name="Favel A."/>
            <person name="Rosso M.N."/>
            <person name="Martin F."/>
        </authorList>
    </citation>
    <scope>NUCLEOTIDE SEQUENCE [LARGE SCALE GENOMIC DNA]</scope>
    <source>
        <strain evidence="4 5">CIRM-BRFM 2984</strain>
    </source>
</reference>
<evidence type="ECO:0000256" key="3">
    <source>
        <dbReference type="RuleBase" id="RU000363"/>
    </source>
</evidence>
<dbReference type="GO" id="GO:0005811">
    <property type="term" value="C:lipid droplet"/>
    <property type="evidence" value="ECO:0007669"/>
    <property type="project" value="TreeGrafter"/>
</dbReference>
<dbReference type="Gene3D" id="3.40.50.720">
    <property type="entry name" value="NAD(P)-binding Rossmann-like Domain"/>
    <property type="match status" value="1"/>
</dbReference>
<dbReference type="Pfam" id="PF00106">
    <property type="entry name" value="adh_short"/>
    <property type="match status" value="1"/>
</dbReference>
<dbReference type="GO" id="GO:0000140">
    <property type="term" value="F:acylglycerone-phosphate reductase (NADP+) activity"/>
    <property type="evidence" value="ECO:0007669"/>
    <property type="project" value="TreeGrafter"/>
</dbReference>
<proteinExistence type="inferred from homology"/>
<comment type="similarity">
    <text evidence="1 3">Belongs to the short-chain dehydrogenases/reductases (SDR) family.</text>
</comment>
<dbReference type="PRINTS" id="PR00081">
    <property type="entry name" value="GDHRDH"/>
</dbReference>
<evidence type="ECO:0000313" key="5">
    <source>
        <dbReference type="Proteomes" id="UP001362999"/>
    </source>
</evidence>
<dbReference type="EMBL" id="JAWWNJ010000017">
    <property type="protein sequence ID" value="KAK7038231.1"/>
    <property type="molecule type" value="Genomic_DNA"/>
</dbReference>
<dbReference type="GO" id="GO:0019433">
    <property type="term" value="P:triglyceride catabolic process"/>
    <property type="evidence" value="ECO:0007669"/>
    <property type="project" value="TreeGrafter"/>
</dbReference>
<dbReference type="PANTHER" id="PTHR44169">
    <property type="entry name" value="NADPH-DEPENDENT 1-ACYLDIHYDROXYACETONE PHOSPHATE REDUCTASE"/>
    <property type="match status" value="1"/>
</dbReference>
<dbReference type="Proteomes" id="UP001362999">
    <property type="component" value="Unassembled WGS sequence"/>
</dbReference>
<protein>
    <submittedName>
        <fullName evidence="4">Short chain dehydrogenase reductase</fullName>
    </submittedName>
</protein>
<gene>
    <name evidence="4" type="ORF">R3P38DRAFT_3474857</name>
</gene>
<evidence type="ECO:0000256" key="1">
    <source>
        <dbReference type="ARBA" id="ARBA00006484"/>
    </source>
</evidence>
<dbReference type="PANTHER" id="PTHR44169:SF6">
    <property type="entry name" value="NADPH-DEPENDENT 1-ACYLDIHYDROXYACETONE PHOSPHATE REDUCTASE"/>
    <property type="match status" value="1"/>
</dbReference>
<evidence type="ECO:0000313" key="4">
    <source>
        <dbReference type="EMBL" id="KAK7038231.1"/>
    </source>
</evidence>
<keyword evidence="5" id="KW-1185">Reference proteome</keyword>
<dbReference type="InterPro" id="IPR036291">
    <property type="entry name" value="NAD(P)-bd_dom_sf"/>
</dbReference>
<dbReference type="GO" id="GO:0004806">
    <property type="term" value="F:triacylglycerol lipase activity"/>
    <property type="evidence" value="ECO:0007669"/>
    <property type="project" value="TreeGrafter"/>
</dbReference>
<name>A0AAW0CJ00_9AGAR</name>
<sequence length="286" mass="31623">MNSKRTVLVTGCSDGGIGAELAKEYHSRGLRVFASSRRLETMKEIAALGIETISLDVTSIDSIRMARDAISSQTGGNLDILVNNAGQVLEGAAVDLEISASRALFEINVIAPMAMVQEFFPILMAGTNACIVNIGSGSGLLPIPLQSSYNASKAAFHSWSDTLRVELKPFDISVVTVVTNTVKSNIRKPVHFPDNSLYKPMEAIYNVVHDNIDRDAEPTDKYARMVVTQTTKSKPRGWLWGGHLSTLLWVMLTFFPRRVPEKIVLDMYKFNEFSTQVRKDRAKERA</sequence>
<dbReference type="GO" id="GO:0005783">
    <property type="term" value="C:endoplasmic reticulum"/>
    <property type="evidence" value="ECO:0007669"/>
    <property type="project" value="TreeGrafter"/>
</dbReference>
<accession>A0AAW0CJ00</accession>
<dbReference type="GO" id="GO:0006654">
    <property type="term" value="P:phosphatidic acid biosynthetic process"/>
    <property type="evidence" value="ECO:0007669"/>
    <property type="project" value="TreeGrafter"/>
</dbReference>
<keyword evidence="2" id="KW-0560">Oxidoreductase</keyword>
<organism evidence="4 5">
    <name type="scientific">Favolaschia claudopus</name>
    <dbReference type="NCBI Taxonomy" id="2862362"/>
    <lineage>
        <taxon>Eukaryota</taxon>
        <taxon>Fungi</taxon>
        <taxon>Dikarya</taxon>
        <taxon>Basidiomycota</taxon>
        <taxon>Agaricomycotina</taxon>
        <taxon>Agaricomycetes</taxon>
        <taxon>Agaricomycetidae</taxon>
        <taxon>Agaricales</taxon>
        <taxon>Marasmiineae</taxon>
        <taxon>Mycenaceae</taxon>
        <taxon>Favolaschia</taxon>
    </lineage>
</organism>
<dbReference type="AlphaFoldDB" id="A0AAW0CJ00"/>
<dbReference type="InterPro" id="IPR002347">
    <property type="entry name" value="SDR_fam"/>
</dbReference>
<evidence type="ECO:0000256" key="2">
    <source>
        <dbReference type="ARBA" id="ARBA00023002"/>
    </source>
</evidence>